<evidence type="ECO:0000256" key="14">
    <source>
        <dbReference type="SAM" id="Phobius"/>
    </source>
</evidence>
<keyword evidence="8" id="KW-0256">Endoplasmic reticulum</keyword>
<keyword evidence="7 14" id="KW-0812">Transmembrane</keyword>
<feature type="transmembrane region" description="Helical" evidence="14">
    <location>
        <begin position="239"/>
        <end position="260"/>
    </location>
</feature>
<keyword evidence="9" id="KW-0274">FAD</keyword>
<dbReference type="Gene3D" id="3.30.465.10">
    <property type="match status" value="1"/>
</dbReference>
<dbReference type="Pfam" id="PF08031">
    <property type="entry name" value="BBE"/>
    <property type="match status" value="1"/>
</dbReference>
<feature type="transmembrane region" description="Helical" evidence="14">
    <location>
        <begin position="114"/>
        <end position="133"/>
    </location>
</feature>
<dbReference type="EMBL" id="JH793560">
    <property type="protein sequence ID" value="ELQ33411.1"/>
    <property type="molecule type" value="Genomic_DNA"/>
</dbReference>
<comment type="similarity">
    <text evidence="3">Belongs to the oxygen-dependent FAD-linked oxidoreductase family.</text>
</comment>
<dbReference type="InterPro" id="IPR006094">
    <property type="entry name" value="Oxid_FAD_bind_N"/>
</dbReference>
<dbReference type="PANTHER" id="PTHR42973:SF39">
    <property type="entry name" value="FAD-BINDING PCMH-TYPE DOMAIN-CONTAINING PROTEIN"/>
    <property type="match status" value="1"/>
</dbReference>
<dbReference type="InterPro" id="IPR036318">
    <property type="entry name" value="FAD-bd_PCMH-like_sf"/>
</dbReference>
<organism evidence="16">
    <name type="scientific">Pyricularia oryzae (strain Y34)</name>
    <name type="common">Rice blast fungus</name>
    <name type="synonym">Magnaporthe oryzae</name>
    <dbReference type="NCBI Taxonomy" id="1143189"/>
    <lineage>
        <taxon>Eukaryota</taxon>
        <taxon>Fungi</taxon>
        <taxon>Dikarya</taxon>
        <taxon>Ascomycota</taxon>
        <taxon>Pezizomycotina</taxon>
        <taxon>Sordariomycetes</taxon>
        <taxon>Sordariomycetidae</taxon>
        <taxon>Magnaporthales</taxon>
        <taxon>Pyriculariaceae</taxon>
        <taxon>Pyricularia</taxon>
    </lineage>
</organism>
<dbReference type="GO" id="GO:0016757">
    <property type="term" value="F:glycosyltransferase activity"/>
    <property type="evidence" value="ECO:0007669"/>
    <property type="project" value="UniProtKB-KW"/>
</dbReference>
<name>A0AA97NNJ2_PYRO3</name>
<dbReference type="Proteomes" id="UP000011086">
    <property type="component" value="Unassembled WGS sequence"/>
</dbReference>
<evidence type="ECO:0000256" key="2">
    <source>
        <dbReference type="ARBA" id="ARBA00004477"/>
    </source>
</evidence>
<dbReference type="InterPro" id="IPR012951">
    <property type="entry name" value="BBE"/>
</dbReference>
<evidence type="ECO:0000256" key="11">
    <source>
        <dbReference type="ARBA" id="ARBA00023002"/>
    </source>
</evidence>
<dbReference type="InterPro" id="IPR016166">
    <property type="entry name" value="FAD-bd_PCMH"/>
</dbReference>
<evidence type="ECO:0000256" key="3">
    <source>
        <dbReference type="ARBA" id="ARBA00005466"/>
    </source>
</evidence>
<keyword evidence="11" id="KW-0560">Oxidoreductase</keyword>
<evidence type="ECO:0000256" key="4">
    <source>
        <dbReference type="ARBA" id="ARBA00022630"/>
    </source>
</evidence>
<keyword evidence="10 14" id="KW-1133">Transmembrane helix</keyword>
<feature type="domain" description="FAD-binding PCMH-type" evidence="15">
    <location>
        <begin position="653"/>
        <end position="825"/>
    </location>
</feature>
<comment type="cofactor">
    <cofactor evidence="1">
        <name>FAD</name>
        <dbReference type="ChEBI" id="CHEBI:57692"/>
    </cofactor>
</comment>
<dbReference type="SUPFAM" id="SSF55103">
    <property type="entry name" value="FAD-linked oxidases, C-terminal domain"/>
    <property type="match status" value="1"/>
</dbReference>
<dbReference type="PROSITE" id="PS51387">
    <property type="entry name" value="FAD_PCMH"/>
    <property type="match status" value="1"/>
</dbReference>
<protein>
    <recommendedName>
        <fullName evidence="15">FAD-binding PCMH-type domain-containing protein</fullName>
    </recommendedName>
</protein>
<keyword evidence="12 14" id="KW-0472">Membrane</keyword>
<evidence type="ECO:0000256" key="1">
    <source>
        <dbReference type="ARBA" id="ARBA00001974"/>
    </source>
</evidence>
<dbReference type="InterPro" id="IPR016164">
    <property type="entry name" value="FAD-linked_Oxase-like_C"/>
</dbReference>
<accession>A0AA97NNJ2</accession>
<dbReference type="GO" id="GO:0071949">
    <property type="term" value="F:FAD binding"/>
    <property type="evidence" value="ECO:0007669"/>
    <property type="project" value="InterPro"/>
</dbReference>
<evidence type="ECO:0000256" key="5">
    <source>
        <dbReference type="ARBA" id="ARBA00022676"/>
    </source>
</evidence>
<keyword evidence="6" id="KW-0808">Transferase</keyword>
<feature type="transmembrane region" description="Helical" evidence="14">
    <location>
        <begin position="29"/>
        <end position="53"/>
    </location>
</feature>
<gene>
    <name evidence="16" type="ORF">OOU_Y34scaffold00946g5</name>
</gene>
<evidence type="ECO:0000256" key="8">
    <source>
        <dbReference type="ARBA" id="ARBA00022824"/>
    </source>
</evidence>
<dbReference type="AlphaFoldDB" id="A0AA97NNJ2"/>
<evidence type="ECO:0000256" key="13">
    <source>
        <dbReference type="SAM" id="MobiDB-lite"/>
    </source>
</evidence>
<evidence type="ECO:0000313" key="16">
    <source>
        <dbReference type="EMBL" id="ELQ33411.1"/>
    </source>
</evidence>
<evidence type="ECO:0000256" key="9">
    <source>
        <dbReference type="ARBA" id="ARBA00022827"/>
    </source>
</evidence>
<dbReference type="Gene3D" id="3.30.43.10">
    <property type="entry name" value="Uridine Diphospho-n-acetylenolpyruvylglucosamine Reductase, domain 2"/>
    <property type="match status" value="1"/>
</dbReference>
<proteinExistence type="inferred from homology"/>
<dbReference type="Pfam" id="PF01565">
    <property type="entry name" value="FAD_binding_4"/>
    <property type="match status" value="1"/>
</dbReference>
<evidence type="ECO:0000256" key="6">
    <source>
        <dbReference type="ARBA" id="ARBA00022679"/>
    </source>
</evidence>
<feature type="transmembrane region" description="Helical" evidence="14">
    <location>
        <begin position="170"/>
        <end position="189"/>
    </location>
</feature>
<evidence type="ECO:0000256" key="12">
    <source>
        <dbReference type="ARBA" id="ARBA00023136"/>
    </source>
</evidence>
<dbReference type="Gene3D" id="3.40.462.20">
    <property type="match status" value="1"/>
</dbReference>
<dbReference type="InterPro" id="IPR016167">
    <property type="entry name" value="FAD-bd_PCMH_sub1"/>
</dbReference>
<dbReference type="InterPro" id="IPR016169">
    <property type="entry name" value="FAD-bd_PCMH_sub2"/>
</dbReference>
<sequence>MPPTDASRQREFVHPEAAHARKKTPPSPFVLQPITAFYFFLAANLIAAVFAPIQDCDETFNYWEPTHYLTHGYGLQTWEYSPEYSIRSWLYVSLHAIVANIRRILPQSTKVSEFYFVRYVLGFICALAQTLLYRSISLTISPRTGTWFVMVLVASPGNFHASAAYLPSSFAMYACMLGAAAFIHWRGGLKTSHGIFWFAVAGVIGWPFAAALCAPFLAEEGLLPLFGDGERRFDCFVRVGRGVVAALLLVVFDTCINTFFYRKMEVISWNIVKYNVFSSSGGPNLYGTEPWTFYFKNLALNFNIWFVLAMLSMPLFLMRNLIVPSGHELRSGWRTTVFLTPFYMWLGIFTAQPHKEERFMYPAYPFLALNAAVAFHIIVTALGNANPKTLIGMIPGKLKLAVLSIAVLLAFDVSLARVYGVYTAYSAPLSLYKPLGTGVLGEQGLGGSGDSVCFGKEWYRFPSSFFLPRKMRAKFIRSEFRGLLPGEFSEARTGFGIFGGTWLTPSGMNDRNEEDMGNGQRQLGGRTMYPILGCSEYELPRPGALGPSAVLYTGSHAEKVGLSLSFAKTEGFIKKSNISAGLYIASLYDYWHHRTRNFGVMQENLLLMELREQGAVVDFGSLHLGALKRIVTGGVAIPGDPGYEDAIRRWSALAVKQAGIVVFPTTAREVSGAIVYANGHSIPFTVCCGGHATSGSSSIGPDGMLIHLRLMQAISVDAQARTVTFGGGCLWRQVDAATSEYGMATPGGTISHTGVGGLILGGGFGWLSGRYGLCIDNLLEVEVVLGDGRIVTANAASEPDLFWAMRGAGHSFGVATRFTSRLYPQGDVWGGLLEFPHERLAEVTAVVNEMINKGDEDQCLMVTSTYATSKDSKSTVRAKVTTVCCFYNGTAEKAEGEIFKPLLSLRPHTSTAKQLPYAEMNRVLDEFLTYGSMMRQGGTNVLPHLTAQVLCGAANKLFDWVDEMLRKSDGRVDARDSIIAWELIPFDKTASVPGSATATGNRGRYYNVGMVVCNSSSDASQDDEMRAFKRELSASIATAGFKADMVGHGGVGHYVNYAEEQLSAEAGFGGNAKRLRELKTRYDPDNRFRKLWRLDTNV</sequence>
<feature type="transmembrane region" description="Helical" evidence="14">
    <location>
        <begin position="363"/>
        <end position="386"/>
    </location>
</feature>
<feature type="region of interest" description="Disordered" evidence="13">
    <location>
        <begin position="1"/>
        <end position="25"/>
    </location>
</feature>
<dbReference type="GO" id="GO:0005789">
    <property type="term" value="C:endoplasmic reticulum membrane"/>
    <property type="evidence" value="ECO:0007669"/>
    <property type="project" value="UniProtKB-SubCell"/>
</dbReference>
<evidence type="ECO:0000259" key="15">
    <source>
        <dbReference type="PROSITE" id="PS51387"/>
    </source>
</evidence>
<evidence type="ECO:0000256" key="7">
    <source>
        <dbReference type="ARBA" id="ARBA00022692"/>
    </source>
</evidence>
<dbReference type="PANTHER" id="PTHR42973">
    <property type="entry name" value="BINDING OXIDOREDUCTASE, PUTATIVE (AFU_ORTHOLOGUE AFUA_1G17690)-RELATED"/>
    <property type="match status" value="1"/>
</dbReference>
<feature type="compositionally biased region" description="Basic and acidic residues" evidence="13">
    <location>
        <begin position="7"/>
        <end position="19"/>
    </location>
</feature>
<feature type="transmembrane region" description="Helical" evidence="14">
    <location>
        <begin position="302"/>
        <end position="321"/>
    </location>
</feature>
<reference evidence="16" key="1">
    <citation type="journal article" date="2012" name="PLoS Genet.">
        <title>Comparative analysis of the genomes of two field isolates of the rice blast fungus Magnaporthe oryzae.</title>
        <authorList>
            <person name="Xue M."/>
            <person name="Yang J."/>
            <person name="Li Z."/>
            <person name="Hu S."/>
            <person name="Yao N."/>
            <person name="Dean R.A."/>
            <person name="Zhao W."/>
            <person name="Shen M."/>
            <person name="Zhang H."/>
            <person name="Li C."/>
            <person name="Liu L."/>
            <person name="Cao L."/>
            <person name="Xu X."/>
            <person name="Xing Y."/>
            <person name="Hsiang T."/>
            <person name="Zhang Z."/>
            <person name="Xu J.R."/>
            <person name="Peng Y.L."/>
        </authorList>
    </citation>
    <scope>NUCLEOTIDE SEQUENCE</scope>
    <source>
        <strain evidence="16">Y34</strain>
    </source>
</reference>
<comment type="subcellular location">
    <subcellularLocation>
        <location evidence="2">Endoplasmic reticulum membrane</location>
        <topology evidence="2">Multi-pass membrane protein</topology>
    </subcellularLocation>
</comment>
<dbReference type="GO" id="GO:0016491">
    <property type="term" value="F:oxidoreductase activity"/>
    <property type="evidence" value="ECO:0007669"/>
    <property type="project" value="UniProtKB-KW"/>
</dbReference>
<feature type="transmembrane region" description="Helical" evidence="14">
    <location>
        <begin position="195"/>
        <end position="218"/>
    </location>
</feature>
<dbReference type="InterPro" id="IPR005599">
    <property type="entry name" value="GPI_mannosylTrfase"/>
</dbReference>
<dbReference type="SUPFAM" id="SSF56176">
    <property type="entry name" value="FAD-binding/transporter-associated domain-like"/>
    <property type="match status" value="1"/>
</dbReference>
<dbReference type="InterPro" id="IPR050416">
    <property type="entry name" value="FAD-linked_Oxidoreductase"/>
</dbReference>
<keyword evidence="5" id="KW-0328">Glycosyltransferase</keyword>
<evidence type="ECO:0000256" key="10">
    <source>
        <dbReference type="ARBA" id="ARBA00022989"/>
    </source>
</evidence>
<keyword evidence="4" id="KW-0285">Flavoprotein</keyword>
<feature type="transmembrane region" description="Helical" evidence="14">
    <location>
        <begin position="333"/>
        <end position="351"/>
    </location>
</feature>
<dbReference type="Pfam" id="PF03901">
    <property type="entry name" value="Glyco_transf_22"/>
    <property type="match status" value="1"/>
</dbReference>